<feature type="domain" description="PPIase cyclophilin-type" evidence="3">
    <location>
        <begin position="86"/>
        <end position="262"/>
    </location>
</feature>
<proteinExistence type="inferred from homology"/>
<keyword evidence="2 4" id="KW-0413">Isomerase</keyword>
<reference evidence="4 5" key="1">
    <citation type="journal article" date="2014" name="Int. J. Syst. Evol. Microbiol.">
        <title>Phylogenomics and the dynamic genome evolution of the genus Streptococcus.</title>
        <authorList>
            <consortium name="The Broad Institute Genome Sequencing Platform"/>
            <person name="Richards V.P."/>
            <person name="Palmer S.R."/>
            <person name="Pavinski Bitar P.D."/>
            <person name="Qin X."/>
            <person name="Weinstock G.M."/>
            <person name="Highlander S.K."/>
            <person name="Town C.D."/>
            <person name="Burne R.A."/>
            <person name="Stanhope M.J."/>
        </authorList>
    </citation>
    <scope>NUCLEOTIDE SEQUENCE [LARGE SCALE GENOMIC DNA]</scope>
    <source>
        <strain evidence="4 5">2285-97</strain>
    </source>
</reference>
<keyword evidence="5" id="KW-1185">Reference proteome</keyword>
<dbReference type="PROSITE" id="PS50072">
    <property type="entry name" value="CSA_PPIASE_2"/>
    <property type="match status" value="1"/>
</dbReference>
<organism evidence="4 5">
    <name type="scientific">Streptococcus urinalis 2285-97</name>
    <dbReference type="NCBI Taxonomy" id="764291"/>
    <lineage>
        <taxon>Bacteria</taxon>
        <taxon>Bacillati</taxon>
        <taxon>Bacillota</taxon>
        <taxon>Bacilli</taxon>
        <taxon>Lactobacillales</taxon>
        <taxon>Streptococcaceae</taxon>
        <taxon>Streptococcus</taxon>
    </lineage>
</organism>
<dbReference type="GO" id="GO:0003755">
    <property type="term" value="F:peptidyl-prolyl cis-trans isomerase activity"/>
    <property type="evidence" value="ECO:0007669"/>
    <property type="project" value="UniProtKB-UniRule"/>
</dbReference>
<dbReference type="STRING" id="764291.STRUR_1687"/>
<comment type="caution">
    <text evidence="4">The sequence shown here is derived from an EMBL/GenBank/DDBJ whole genome shotgun (WGS) entry which is preliminary data.</text>
</comment>
<dbReference type="PROSITE" id="PS00170">
    <property type="entry name" value="CSA_PPIASE_1"/>
    <property type="match status" value="1"/>
</dbReference>
<comment type="catalytic activity">
    <reaction evidence="2">
        <text>[protein]-peptidylproline (omega=180) = [protein]-peptidylproline (omega=0)</text>
        <dbReference type="Rhea" id="RHEA:16237"/>
        <dbReference type="Rhea" id="RHEA-COMP:10747"/>
        <dbReference type="Rhea" id="RHEA-COMP:10748"/>
        <dbReference type="ChEBI" id="CHEBI:83833"/>
        <dbReference type="ChEBI" id="CHEBI:83834"/>
        <dbReference type="EC" id="5.2.1.8"/>
    </reaction>
</comment>
<feature type="chain" id="PRO_5039748235" description="Peptidyl-prolyl cis-trans isomerase" evidence="2">
    <location>
        <begin position="24"/>
        <end position="272"/>
    </location>
</feature>
<feature type="signal peptide" evidence="2">
    <location>
        <begin position="1"/>
        <end position="23"/>
    </location>
</feature>
<dbReference type="RefSeq" id="WP_006738672.1">
    <property type="nucleotide sequence ID" value="NZ_AEUZ02000001.1"/>
</dbReference>
<dbReference type="InterPro" id="IPR020892">
    <property type="entry name" value="Cyclophilin-type_PPIase_CS"/>
</dbReference>
<gene>
    <name evidence="4" type="ORF">STRUR_1687</name>
</gene>
<dbReference type="GO" id="GO:0006457">
    <property type="term" value="P:protein folding"/>
    <property type="evidence" value="ECO:0007669"/>
    <property type="project" value="InterPro"/>
</dbReference>
<comment type="similarity">
    <text evidence="2">Belongs to the cyclophilin-type PPIase family.</text>
</comment>
<protein>
    <recommendedName>
        <fullName evidence="2">Peptidyl-prolyl cis-trans isomerase</fullName>
        <shortName evidence="2">PPIase</shortName>
        <ecNumber evidence="2">5.2.1.8</ecNumber>
    </recommendedName>
</protein>
<evidence type="ECO:0000256" key="1">
    <source>
        <dbReference type="ARBA" id="ARBA00002388"/>
    </source>
</evidence>
<dbReference type="AlphaFoldDB" id="G5KCE9"/>
<dbReference type="Proteomes" id="UP000005388">
    <property type="component" value="Unassembled WGS sequence"/>
</dbReference>
<dbReference type="eggNOG" id="COG0652">
    <property type="taxonomic scope" value="Bacteria"/>
</dbReference>
<dbReference type="PANTHER" id="PTHR45625:SF16">
    <property type="entry name" value="PEPTIDYL-PROLYL CIS-TRANS ISOMERASE"/>
    <property type="match status" value="1"/>
</dbReference>
<dbReference type="PANTHER" id="PTHR45625">
    <property type="entry name" value="PEPTIDYL-PROLYL CIS-TRANS ISOMERASE-RELATED"/>
    <property type="match status" value="1"/>
</dbReference>
<dbReference type="Pfam" id="PF00160">
    <property type="entry name" value="Pro_isomerase"/>
    <property type="match status" value="1"/>
</dbReference>
<dbReference type="InterPro" id="IPR029000">
    <property type="entry name" value="Cyclophilin-like_dom_sf"/>
</dbReference>
<dbReference type="SUPFAM" id="SSF50891">
    <property type="entry name" value="Cyclophilin-like"/>
    <property type="match status" value="1"/>
</dbReference>
<dbReference type="EMBL" id="AEUZ02000001">
    <property type="protein sequence ID" value="EHJ55891.1"/>
    <property type="molecule type" value="Genomic_DNA"/>
</dbReference>
<dbReference type="InterPro" id="IPR002130">
    <property type="entry name" value="Cyclophilin-type_PPIase_dom"/>
</dbReference>
<evidence type="ECO:0000313" key="4">
    <source>
        <dbReference type="EMBL" id="EHJ55891.1"/>
    </source>
</evidence>
<dbReference type="PRINTS" id="PR00153">
    <property type="entry name" value="CSAPPISMRASE"/>
</dbReference>
<evidence type="ECO:0000256" key="2">
    <source>
        <dbReference type="RuleBase" id="RU363019"/>
    </source>
</evidence>
<keyword evidence="2" id="KW-0732">Signal</keyword>
<dbReference type="EC" id="5.2.1.8" evidence="2"/>
<dbReference type="PROSITE" id="PS51257">
    <property type="entry name" value="PROKAR_LIPOPROTEIN"/>
    <property type="match status" value="1"/>
</dbReference>
<name>G5KCE9_9STRE</name>
<keyword evidence="2" id="KW-0697">Rotamase</keyword>
<comment type="function">
    <text evidence="1 2">PPIases accelerate the folding of proteins. It catalyzes the cis-trans isomerization of proline imidic peptide bonds in oligopeptides.</text>
</comment>
<dbReference type="Gene3D" id="2.40.100.10">
    <property type="entry name" value="Cyclophilin-like"/>
    <property type="match status" value="1"/>
</dbReference>
<evidence type="ECO:0000313" key="5">
    <source>
        <dbReference type="Proteomes" id="UP000005388"/>
    </source>
</evidence>
<accession>G5KCE9</accession>
<dbReference type="InterPro" id="IPR044666">
    <property type="entry name" value="Cyclophilin_A-like"/>
</dbReference>
<sequence length="272" mass="29701">MRKRNILCLILISFLTLSACSKAKNDDPFGFKDSSSSKQSSSNSSSEKAVKKEYAKALKATKDKFPQLTDSVTNDEAQVVLKTSKGDITMTLFPKYAPLASENFLKHAKDGYYNGLSFHRIIKDFMIQTGDPNGDGTGGESIWNGKNSKIDSGQGFKNEISPYLYNIRGALAMANTSAPSTNGSQFYINQNSQDQSKNLSTDSFPKPIIDAYKKGGNPSLDGGYTVFGQVTKGMDVVDSIASVEVDSADKPKDDIKINSVEIVKDYTFKDKN</sequence>
<evidence type="ECO:0000259" key="3">
    <source>
        <dbReference type="PROSITE" id="PS50072"/>
    </source>
</evidence>